<evidence type="ECO:0000256" key="1">
    <source>
        <dbReference type="ARBA" id="ARBA00004141"/>
    </source>
</evidence>
<dbReference type="InterPro" id="IPR050382">
    <property type="entry name" value="MFS_Na/Anion_cotransporter"/>
</dbReference>
<dbReference type="Proteomes" id="UP000290809">
    <property type="component" value="Unassembled WGS sequence"/>
</dbReference>
<dbReference type="SUPFAM" id="SSF103473">
    <property type="entry name" value="MFS general substrate transporter"/>
    <property type="match status" value="1"/>
</dbReference>
<keyword evidence="4 5" id="KW-0472">Membrane</keyword>
<evidence type="ECO:0008006" key="8">
    <source>
        <dbReference type="Google" id="ProtNLM"/>
    </source>
</evidence>
<feature type="transmembrane region" description="Helical" evidence="5">
    <location>
        <begin position="56"/>
        <end position="75"/>
    </location>
</feature>
<comment type="subcellular location">
    <subcellularLocation>
        <location evidence="1">Membrane</location>
        <topology evidence="1">Multi-pass membrane protein</topology>
    </subcellularLocation>
</comment>
<comment type="caution">
    <text evidence="6">The sequence shown here is derived from an EMBL/GenBank/DDBJ whole genome shotgun (WGS) entry which is preliminary data.</text>
</comment>
<keyword evidence="7" id="KW-1185">Reference proteome</keyword>
<dbReference type="GO" id="GO:0006820">
    <property type="term" value="P:monoatomic anion transport"/>
    <property type="evidence" value="ECO:0007669"/>
    <property type="project" value="TreeGrafter"/>
</dbReference>
<evidence type="ECO:0000256" key="3">
    <source>
        <dbReference type="ARBA" id="ARBA00022989"/>
    </source>
</evidence>
<dbReference type="InterPro" id="IPR036259">
    <property type="entry name" value="MFS_trans_sf"/>
</dbReference>
<sequence>MTFSAFNSAGHLCNHVEVAPNHAGTTFIISNILATIPGIVCGPLTAELVITSGGRWFPVFILAGFINVVGAVVYISQSSTTQVL</sequence>
<dbReference type="EMBL" id="QMKO01001509">
    <property type="protein sequence ID" value="RTG89352.1"/>
    <property type="molecule type" value="Genomic_DNA"/>
</dbReference>
<protein>
    <recommendedName>
        <fullName evidence="8">Major facilitator superfamily (MFS) profile domain-containing protein</fullName>
    </recommendedName>
</protein>
<accession>A0A430QNV5</accession>
<evidence type="ECO:0000313" key="6">
    <source>
        <dbReference type="EMBL" id="RTG89352.1"/>
    </source>
</evidence>
<dbReference type="STRING" id="6184.A0A430QNV5"/>
<proteinExistence type="predicted"/>
<reference evidence="6 7" key="1">
    <citation type="journal article" date="2019" name="PLoS Pathog.">
        <title>Genome sequence of the bovine parasite Schistosoma bovis Tanzania.</title>
        <authorList>
            <person name="Oey H."/>
            <person name="Zakrzewski M."/>
            <person name="Gobert G."/>
            <person name="Gravermann K."/>
            <person name="Stoye J."/>
            <person name="Jones M."/>
            <person name="Mcmanus D."/>
            <person name="Krause L."/>
        </authorList>
    </citation>
    <scope>NUCLEOTIDE SEQUENCE [LARGE SCALE GENOMIC DNA]</scope>
    <source>
        <strain evidence="6 7">TAN1997</strain>
    </source>
</reference>
<keyword evidence="2 5" id="KW-0812">Transmembrane</keyword>
<organism evidence="6 7">
    <name type="scientific">Schistosoma bovis</name>
    <name type="common">Blood fluke</name>
    <dbReference type="NCBI Taxonomy" id="6184"/>
    <lineage>
        <taxon>Eukaryota</taxon>
        <taxon>Metazoa</taxon>
        <taxon>Spiralia</taxon>
        <taxon>Lophotrochozoa</taxon>
        <taxon>Platyhelminthes</taxon>
        <taxon>Trematoda</taxon>
        <taxon>Digenea</taxon>
        <taxon>Strigeidida</taxon>
        <taxon>Schistosomatoidea</taxon>
        <taxon>Schistosomatidae</taxon>
        <taxon>Schistosoma</taxon>
    </lineage>
</organism>
<evidence type="ECO:0000256" key="4">
    <source>
        <dbReference type="ARBA" id="ARBA00023136"/>
    </source>
</evidence>
<keyword evidence="3 5" id="KW-1133">Transmembrane helix</keyword>
<dbReference type="PANTHER" id="PTHR11662">
    <property type="entry name" value="SOLUTE CARRIER FAMILY 17"/>
    <property type="match status" value="1"/>
</dbReference>
<evidence type="ECO:0000256" key="5">
    <source>
        <dbReference type="SAM" id="Phobius"/>
    </source>
</evidence>
<dbReference type="AlphaFoldDB" id="A0A430QNV5"/>
<evidence type="ECO:0000313" key="7">
    <source>
        <dbReference type="Proteomes" id="UP000290809"/>
    </source>
</evidence>
<evidence type="ECO:0000256" key="2">
    <source>
        <dbReference type="ARBA" id="ARBA00022692"/>
    </source>
</evidence>
<gene>
    <name evidence="6" type="ORF">DC041_0011399</name>
</gene>
<dbReference type="GO" id="GO:0022857">
    <property type="term" value="F:transmembrane transporter activity"/>
    <property type="evidence" value="ECO:0007669"/>
    <property type="project" value="TreeGrafter"/>
</dbReference>
<name>A0A430QNV5_SCHBO</name>
<dbReference type="GO" id="GO:0016020">
    <property type="term" value="C:membrane"/>
    <property type="evidence" value="ECO:0007669"/>
    <property type="project" value="UniProtKB-SubCell"/>
</dbReference>
<dbReference type="PANTHER" id="PTHR11662:SF40">
    <property type="entry name" value="MAJOR FACILITATOR SUPERFAMILY (MFS) PROFILE DOMAIN-CONTAINING PROTEIN"/>
    <property type="match status" value="1"/>
</dbReference>